<dbReference type="PANTHER" id="PTHR45910">
    <property type="entry name" value="N-ALPHA-ACETYLTRANSFERASE 20"/>
    <property type="match status" value="1"/>
</dbReference>
<dbReference type="EMBL" id="SDIL01000002">
    <property type="protein sequence ID" value="RXK42425.1"/>
    <property type="molecule type" value="Genomic_DNA"/>
</dbReference>
<dbReference type="STRING" id="5217.A0A4Q1BW88"/>
<keyword evidence="5" id="KW-1185">Reference proteome</keyword>
<keyword evidence="1" id="KW-0808">Transferase</keyword>
<feature type="compositionally biased region" description="Polar residues" evidence="3">
    <location>
        <begin position="30"/>
        <end position="47"/>
    </location>
</feature>
<sequence length="191" mass="21321">MSVAPEYRGMGIAKIFMSLLERLAGPQDPSDLSNYSDPSISESSGINPLTGLPNIPNSQNSLTPGSKSTQKSYDQSQPQSQSQDPIGTANPIESSFSPPKESSYVMRDAVNAWFVDLFVRCNNVRAVEMYERLGYSVFRRVQNYYQSIEEVSSPDELDGFDMRKSMPRDTTSRYVRSNGRDILVGPDQVWA</sequence>
<dbReference type="OrthoDB" id="10264728at2759"/>
<keyword evidence="2" id="KW-0012">Acyltransferase</keyword>
<evidence type="ECO:0000313" key="4">
    <source>
        <dbReference type="EMBL" id="RXK42425.1"/>
    </source>
</evidence>
<dbReference type="PANTHER" id="PTHR45910:SF1">
    <property type="entry name" value="N-ALPHA-ACETYLTRANSFERASE 20"/>
    <property type="match status" value="1"/>
</dbReference>
<feature type="compositionally biased region" description="Low complexity" evidence="3">
    <location>
        <begin position="74"/>
        <end position="85"/>
    </location>
</feature>
<dbReference type="InterPro" id="IPR016181">
    <property type="entry name" value="Acyl_CoA_acyltransferase"/>
</dbReference>
<proteinExistence type="predicted"/>
<dbReference type="Gene3D" id="3.40.630.30">
    <property type="match status" value="1"/>
</dbReference>
<dbReference type="GO" id="GO:0031416">
    <property type="term" value="C:NatB complex"/>
    <property type="evidence" value="ECO:0007669"/>
    <property type="project" value="TreeGrafter"/>
</dbReference>
<dbReference type="Proteomes" id="UP000289152">
    <property type="component" value="Unassembled WGS sequence"/>
</dbReference>
<organism evidence="4 5">
    <name type="scientific">Tremella mesenterica</name>
    <name type="common">Jelly fungus</name>
    <dbReference type="NCBI Taxonomy" id="5217"/>
    <lineage>
        <taxon>Eukaryota</taxon>
        <taxon>Fungi</taxon>
        <taxon>Dikarya</taxon>
        <taxon>Basidiomycota</taxon>
        <taxon>Agaricomycotina</taxon>
        <taxon>Tremellomycetes</taxon>
        <taxon>Tremellales</taxon>
        <taxon>Tremellaceae</taxon>
        <taxon>Tremella</taxon>
    </lineage>
</organism>
<dbReference type="CDD" id="cd04301">
    <property type="entry name" value="NAT_SF"/>
    <property type="match status" value="1"/>
</dbReference>
<gene>
    <name evidence="4" type="ORF">M231_00415</name>
</gene>
<dbReference type="GO" id="GO:0004596">
    <property type="term" value="F:protein-N-terminal amino-acid acetyltransferase activity"/>
    <property type="evidence" value="ECO:0007669"/>
    <property type="project" value="TreeGrafter"/>
</dbReference>
<dbReference type="InterPro" id="IPR051646">
    <property type="entry name" value="NatB_acetyltransferase_subunit"/>
</dbReference>
<evidence type="ECO:0000313" key="5">
    <source>
        <dbReference type="Proteomes" id="UP000289152"/>
    </source>
</evidence>
<feature type="region of interest" description="Disordered" evidence="3">
    <location>
        <begin position="26"/>
        <end position="101"/>
    </location>
</feature>
<name>A0A4Q1BW88_TREME</name>
<evidence type="ECO:0008006" key="6">
    <source>
        <dbReference type="Google" id="ProtNLM"/>
    </source>
</evidence>
<protein>
    <recommendedName>
        <fullName evidence="6">N-acetyltransferase domain-containing protein</fullName>
    </recommendedName>
</protein>
<comment type="caution">
    <text evidence="4">The sequence shown here is derived from an EMBL/GenBank/DDBJ whole genome shotgun (WGS) entry which is preliminary data.</text>
</comment>
<dbReference type="InParanoid" id="A0A4Q1BW88"/>
<dbReference type="AlphaFoldDB" id="A0A4Q1BW88"/>
<dbReference type="SUPFAM" id="SSF55729">
    <property type="entry name" value="Acyl-CoA N-acyltransferases (Nat)"/>
    <property type="match status" value="1"/>
</dbReference>
<accession>A0A4Q1BW88</accession>
<dbReference type="VEuPathDB" id="FungiDB:TREMEDRAFT_44672"/>
<evidence type="ECO:0000256" key="1">
    <source>
        <dbReference type="ARBA" id="ARBA00022679"/>
    </source>
</evidence>
<feature type="compositionally biased region" description="Polar residues" evidence="3">
    <location>
        <begin position="55"/>
        <end position="73"/>
    </location>
</feature>
<reference evidence="4 5" key="1">
    <citation type="submission" date="2016-06" db="EMBL/GenBank/DDBJ databases">
        <title>Evolution of pathogenesis and genome organization in the Tremellales.</title>
        <authorList>
            <person name="Cuomo C."/>
            <person name="Litvintseva A."/>
            <person name="Heitman J."/>
            <person name="Chen Y."/>
            <person name="Sun S."/>
            <person name="Springer D."/>
            <person name="Dromer F."/>
            <person name="Young S."/>
            <person name="Zeng Q."/>
            <person name="Chapman S."/>
            <person name="Gujja S."/>
            <person name="Saif S."/>
            <person name="Birren B."/>
        </authorList>
    </citation>
    <scope>NUCLEOTIDE SEQUENCE [LARGE SCALE GENOMIC DNA]</scope>
    <source>
        <strain evidence="4 5">ATCC 28783</strain>
    </source>
</reference>
<evidence type="ECO:0000256" key="3">
    <source>
        <dbReference type="SAM" id="MobiDB-lite"/>
    </source>
</evidence>
<evidence type="ECO:0000256" key="2">
    <source>
        <dbReference type="ARBA" id="ARBA00023315"/>
    </source>
</evidence>